<dbReference type="InterPro" id="IPR026045">
    <property type="entry name" value="Ferric-bd"/>
</dbReference>
<evidence type="ECO:0000256" key="1">
    <source>
        <dbReference type="ARBA" id="ARBA00022729"/>
    </source>
</evidence>
<evidence type="ECO:0000256" key="2">
    <source>
        <dbReference type="PIRSR" id="PIRSR002825-1"/>
    </source>
</evidence>
<feature type="signal peptide" evidence="3">
    <location>
        <begin position="1"/>
        <end position="24"/>
    </location>
</feature>
<dbReference type="PANTHER" id="PTHR30006">
    <property type="entry name" value="THIAMINE-BINDING PERIPLASMIC PROTEIN-RELATED"/>
    <property type="match status" value="1"/>
</dbReference>
<dbReference type="EMBL" id="FLUQ01000001">
    <property type="protein sequence ID" value="SBV97858.1"/>
    <property type="molecule type" value="Genomic_DNA"/>
</dbReference>
<dbReference type="Gene3D" id="3.40.190.10">
    <property type="entry name" value="Periplasmic binding protein-like II"/>
    <property type="match status" value="2"/>
</dbReference>
<reference evidence="4" key="1">
    <citation type="submission" date="2016-04" db="EMBL/GenBank/DDBJ databases">
        <authorList>
            <person name="Evans L.H."/>
            <person name="Alamgir A."/>
            <person name="Owens N."/>
            <person name="Weber N.D."/>
            <person name="Virtaneva K."/>
            <person name="Barbian K."/>
            <person name="Babar A."/>
            <person name="Rosenke K."/>
        </authorList>
    </citation>
    <scope>NUCLEOTIDE SEQUENCE</scope>
    <source>
        <strain evidence="4">86</strain>
    </source>
</reference>
<gene>
    <name evidence="4" type="ORF">KL86DPRO_11288</name>
</gene>
<dbReference type="Pfam" id="PF01547">
    <property type="entry name" value="SBP_bac_1"/>
    <property type="match status" value="1"/>
</dbReference>
<keyword evidence="1 3" id="KW-0732">Signal</keyword>
<dbReference type="SUPFAM" id="SSF53850">
    <property type="entry name" value="Periplasmic binding protein-like II"/>
    <property type="match status" value="1"/>
</dbReference>
<organism evidence="4">
    <name type="scientific">uncultured delta proteobacterium</name>
    <dbReference type="NCBI Taxonomy" id="34034"/>
    <lineage>
        <taxon>Bacteria</taxon>
        <taxon>Deltaproteobacteria</taxon>
        <taxon>environmental samples</taxon>
    </lineage>
</organism>
<name>A0A212JEK3_9DELT</name>
<dbReference type="CDD" id="cd13547">
    <property type="entry name" value="PBP2_Fbp_like_2"/>
    <property type="match status" value="1"/>
</dbReference>
<sequence>MRQKMIAMAVALCLALGFAAQANAAEKMILYTSMKESLIGAIYDAFKKKHPDTTIDYQSAGAGKLMAKIAAERQAGKVLADVLWTSEVPDFYNLKSEGMLETYVPTNFKELINPFDDHDGSFTAARLGTLGIVYNTKFIKQAPAKWDDIFGKDFNGAFGIANPALSGTAYMSISLLVKQFGWEFIEKMAANKSKIGKGAGQVVDDTASGELVGCIAVDYITLDKIKKGATLGYAFPPEILVVPSPVAIIKGTPNLSAAKKFVDFLLSKEAQEIIAAEGTLPVRNDVALNPGLPIASPAEAVKRSIKIDYLAMMAEKQATVKKFTDIMQGKK</sequence>
<proteinExistence type="predicted"/>
<feature type="binding site" evidence="2">
    <location>
        <position position="219"/>
    </location>
    <ligand>
        <name>Fe cation</name>
        <dbReference type="ChEBI" id="CHEBI:24875"/>
    </ligand>
</feature>
<accession>A0A212JEK3</accession>
<dbReference type="GO" id="GO:0046872">
    <property type="term" value="F:metal ion binding"/>
    <property type="evidence" value="ECO:0007669"/>
    <property type="project" value="UniProtKB-KW"/>
</dbReference>
<protein>
    <submittedName>
        <fullName evidence="4">Extracellular solute-binding protein family 1</fullName>
    </submittedName>
</protein>
<feature type="chain" id="PRO_5012374642" evidence="3">
    <location>
        <begin position="25"/>
        <end position="331"/>
    </location>
</feature>
<dbReference type="AlphaFoldDB" id="A0A212JEK3"/>
<evidence type="ECO:0000256" key="3">
    <source>
        <dbReference type="SAM" id="SignalP"/>
    </source>
</evidence>
<evidence type="ECO:0000313" key="4">
    <source>
        <dbReference type="EMBL" id="SBV97858.1"/>
    </source>
</evidence>
<keyword evidence="2" id="KW-0479">Metal-binding</keyword>
<dbReference type="PIRSF" id="PIRSF002825">
    <property type="entry name" value="CfbpA"/>
    <property type="match status" value="1"/>
</dbReference>
<keyword evidence="2" id="KW-0408">Iron</keyword>
<dbReference type="InterPro" id="IPR006059">
    <property type="entry name" value="SBP"/>
</dbReference>